<accession>A0ABN9XFD0</accession>
<keyword evidence="5" id="KW-1185">Reference proteome</keyword>
<evidence type="ECO:0000313" key="4">
    <source>
        <dbReference type="EMBL" id="CAK0896701.1"/>
    </source>
</evidence>
<keyword evidence="3" id="KW-0732">Signal</keyword>
<name>A0ABN9XFD0_9DINO</name>
<feature type="region of interest" description="Disordered" evidence="1">
    <location>
        <begin position="584"/>
        <end position="609"/>
    </location>
</feature>
<dbReference type="EMBL" id="CAUYUJ010020226">
    <property type="protein sequence ID" value="CAK0896701.1"/>
    <property type="molecule type" value="Genomic_DNA"/>
</dbReference>
<protein>
    <submittedName>
        <fullName evidence="4">Uncharacterized protein</fullName>
    </submittedName>
</protein>
<keyword evidence="2" id="KW-1133">Transmembrane helix</keyword>
<feature type="compositionally biased region" description="Polar residues" evidence="1">
    <location>
        <begin position="600"/>
        <end position="609"/>
    </location>
</feature>
<keyword evidence="2" id="KW-0472">Membrane</keyword>
<organism evidence="4 5">
    <name type="scientific">Prorocentrum cordatum</name>
    <dbReference type="NCBI Taxonomy" id="2364126"/>
    <lineage>
        <taxon>Eukaryota</taxon>
        <taxon>Sar</taxon>
        <taxon>Alveolata</taxon>
        <taxon>Dinophyceae</taxon>
        <taxon>Prorocentrales</taxon>
        <taxon>Prorocentraceae</taxon>
        <taxon>Prorocentrum</taxon>
    </lineage>
</organism>
<feature type="compositionally biased region" description="Acidic residues" evidence="1">
    <location>
        <begin position="589"/>
        <end position="599"/>
    </location>
</feature>
<gene>
    <name evidence="4" type="ORF">PCOR1329_LOCUS75086</name>
</gene>
<comment type="caution">
    <text evidence="4">The sequence shown here is derived from an EMBL/GenBank/DDBJ whole genome shotgun (WGS) entry which is preliminary data.</text>
</comment>
<keyword evidence="2" id="KW-0812">Transmembrane</keyword>
<evidence type="ECO:0000256" key="2">
    <source>
        <dbReference type="SAM" id="Phobius"/>
    </source>
</evidence>
<evidence type="ECO:0000313" key="5">
    <source>
        <dbReference type="Proteomes" id="UP001189429"/>
    </source>
</evidence>
<feature type="transmembrane region" description="Helical" evidence="2">
    <location>
        <begin position="394"/>
        <end position="419"/>
    </location>
</feature>
<sequence length="609" mass="67213">MRQPTWRETGGWRELVGGRPAAASLLPLWLLAQLARPTPAPEDSTVTALGDGWPVGGADESCDWPMCTKHRVPCETKMVGRCVGMPCLTKGAECRVGRCFCKQDYCGAPYLPHMGRCVPQAVCKGAAPPDFERGAWLRVFSAMGSPDEFPRLWEMPDRWHWLPLSPRCWPANVLFVLGLAVAHLTGVALCNRFVDCTWCTRRSPDEAWVFCACQRRSGTPPAEQWSRGVPGCILPAGAAVMVIVLCAAGQADRVLHYRTGALILGTQAAHLSNDTADLLNRTRQLNWTASNLSVVVQDVRNCKRNPTMSRVGRRFVNSTVSLAHNIHVFDQIVRDINDEAKKFRNRLEKQRAVWVYWTCFILLLSCVLSLAMLTEVVSARYSLCLCRRAERSSAICAFVLVFTIGVVATATSCLLSAVIGVSQMCHDIDTNVIRGAEVLSAGREDEGIITNITRFYVRGDIFNPLDHYVDMIEIYIDAVLELYKEFQSSIIIPHGYTCPALLDLNVPGIHSVVRSVIGTARKVLNTTNVYPYYEETVRGYLCNHVPSAVGTFLILQVLVGLVFLPLAAVANHQYVSRKSVLNSEGATSDSDEYGLEDSETSSTAIARVT</sequence>
<proteinExistence type="predicted"/>
<feature type="chain" id="PRO_5046222752" evidence="3">
    <location>
        <begin position="38"/>
        <end position="609"/>
    </location>
</feature>
<evidence type="ECO:0000256" key="1">
    <source>
        <dbReference type="SAM" id="MobiDB-lite"/>
    </source>
</evidence>
<feature type="transmembrane region" description="Helical" evidence="2">
    <location>
        <begin position="354"/>
        <end position="373"/>
    </location>
</feature>
<feature type="transmembrane region" description="Helical" evidence="2">
    <location>
        <begin position="548"/>
        <end position="569"/>
    </location>
</feature>
<reference evidence="4" key="1">
    <citation type="submission" date="2023-10" db="EMBL/GenBank/DDBJ databases">
        <authorList>
            <person name="Chen Y."/>
            <person name="Shah S."/>
            <person name="Dougan E. K."/>
            <person name="Thang M."/>
            <person name="Chan C."/>
        </authorList>
    </citation>
    <scope>NUCLEOTIDE SEQUENCE [LARGE SCALE GENOMIC DNA]</scope>
</reference>
<evidence type="ECO:0000256" key="3">
    <source>
        <dbReference type="SAM" id="SignalP"/>
    </source>
</evidence>
<dbReference type="Proteomes" id="UP001189429">
    <property type="component" value="Unassembled WGS sequence"/>
</dbReference>
<feature type="signal peptide" evidence="3">
    <location>
        <begin position="1"/>
        <end position="37"/>
    </location>
</feature>